<evidence type="ECO:0000256" key="5">
    <source>
        <dbReference type="ARBA" id="ARBA00022777"/>
    </source>
</evidence>
<dbReference type="PROSITE" id="PS00107">
    <property type="entry name" value="PROTEIN_KINASE_ATP"/>
    <property type="match status" value="1"/>
</dbReference>
<comment type="catalytic activity">
    <reaction evidence="7">
        <text>L-threonyl-[protein] + ATP = O-phospho-L-threonyl-[protein] + ADP + H(+)</text>
        <dbReference type="Rhea" id="RHEA:46608"/>
        <dbReference type="Rhea" id="RHEA-COMP:11060"/>
        <dbReference type="Rhea" id="RHEA-COMP:11605"/>
        <dbReference type="ChEBI" id="CHEBI:15378"/>
        <dbReference type="ChEBI" id="CHEBI:30013"/>
        <dbReference type="ChEBI" id="CHEBI:30616"/>
        <dbReference type="ChEBI" id="CHEBI:61977"/>
        <dbReference type="ChEBI" id="CHEBI:456216"/>
        <dbReference type="EC" id="2.7.11.1"/>
    </reaction>
</comment>
<dbReference type="PANTHER" id="PTHR47634:SF9">
    <property type="entry name" value="PROTEIN KINASE DOMAIN-CONTAINING PROTEIN-RELATED"/>
    <property type="match status" value="1"/>
</dbReference>
<dbReference type="STRING" id="71717.A0A4Y7TKR9"/>
<dbReference type="EC" id="2.7.11.1" evidence="1"/>
<dbReference type="PROSITE" id="PS00108">
    <property type="entry name" value="PROTEIN_KINASE_ST"/>
    <property type="match status" value="1"/>
</dbReference>
<dbReference type="SUPFAM" id="SSF56112">
    <property type="entry name" value="Protein kinase-like (PK-like)"/>
    <property type="match status" value="1"/>
</dbReference>
<dbReference type="AlphaFoldDB" id="A0A4Y7TKR9"/>
<feature type="region of interest" description="Disordered" evidence="10">
    <location>
        <begin position="28"/>
        <end position="49"/>
    </location>
</feature>
<dbReference type="Proteomes" id="UP000298030">
    <property type="component" value="Unassembled WGS sequence"/>
</dbReference>
<evidence type="ECO:0000256" key="9">
    <source>
        <dbReference type="PROSITE-ProRule" id="PRU10141"/>
    </source>
</evidence>
<evidence type="ECO:0000256" key="8">
    <source>
        <dbReference type="ARBA" id="ARBA00048679"/>
    </source>
</evidence>
<dbReference type="GO" id="GO:0000245">
    <property type="term" value="P:spliceosomal complex assembly"/>
    <property type="evidence" value="ECO:0007669"/>
    <property type="project" value="TreeGrafter"/>
</dbReference>
<feature type="region of interest" description="Disordered" evidence="10">
    <location>
        <begin position="451"/>
        <end position="485"/>
    </location>
</feature>
<dbReference type="PANTHER" id="PTHR47634">
    <property type="entry name" value="PROTEIN KINASE DOMAIN-CONTAINING PROTEIN-RELATED"/>
    <property type="match status" value="1"/>
</dbReference>
<dbReference type="SMART" id="SM00220">
    <property type="entry name" value="S_TKc"/>
    <property type="match status" value="1"/>
</dbReference>
<dbReference type="InterPro" id="IPR051334">
    <property type="entry name" value="SRPK"/>
</dbReference>
<evidence type="ECO:0000259" key="11">
    <source>
        <dbReference type="PROSITE" id="PS50011"/>
    </source>
</evidence>
<name>A0A4Y7TKR9_COPMI</name>
<evidence type="ECO:0000256" key="7">
    <source>
        <dbReference type="ARBA" id="ARBA00047899"/>
    </source>
</evidence>
<dbReference type="Gene3D" id="3.30.200.20">
    <property type="entry name" value="Phosphorylase Kinase, domain 1"/>
    <property type="match status" value="1"/>
</dbReference>
<keyword evidence="13" id="KW-1185">Reference proteome</keyword>
<dbReference type="GO" id="GO:0050684">
    <property type="term" value="P:regulation of mRNA processing"/>
    <property type="evidence" value="ECO:0007669"/>
    <property type="project" value="TreeGrafter"/>
</dbReference>
<feature type="compositionally biased region" description="Low complexity" evidence="10">
    <location>
        <begin position="460"/>
        <end position="484"/>
    </location>
</feature>
<keyword evidence="4 9" id="KW-0547">Nucleotide-binding</keyword>
<dbReference type="InterPro" id="IPR008271">
    <property type="entry name" value="Ser/Thr_kinase_AS"/>
</dbReference>
<accession>A0A4Y7TKR9</accession>
<comment type="caution">
    <text evidence="12">The sequence shown here is derived from an EMBL/GenBank/DDBJ whole genome shotgun (WGS) entry which is preliminary data.</text>
</comment>
<evidence type="ECO:0000256" key="1">
    <source>
        <dbReference type="ARBA" id="ARBA00012513"/>
    </source>
</evidence>
<evidence type="ECO:0000313" key="13">
    <source>
        <dbReference type="Proteomes" id="UP000298030"/>
    </source>
</evidence>
<organism evidence="12 13">
    <name type="scientific">Coprinellus micaceus</name>
    <name type="common">Glistening ink-cap mushroom</name>
    <name type="synonym">Coprinus micaceus</name>
    <dbReference type="NCBI Taxonomy" id="71717"/>
    <lineage>
        <taxon>Eukaryota</taxon>
        <taxon>Fungi</taxon>
        <taxon>Dikarya</taxon>
        <taxon>Basidiomycota</taxon>
        <taxon>Agaricomycotina</taxon>
        <taxon>Agaricomycetes</taxon>
        <taxon>Agaricomycetidae</taxon>
        <taxon>Agaricales</taxon>
        <taxon>Agaricineae</taxon>
        <taxon>Psathyrellaceae</taxon>
        <taxon>Coprinellus</taxon>
    </lineage>
</organism>
<feature type="compositionally biased region" description="Basic and acidic residues" evidence="10">
    <location>
        <begin position="524"/>
        <end position="550"/>
    </location>
</feature>
<keyword evidence="5 12" id="KW-0418">Kinase</keyword>
<dbReference type="OrthoDB" id="5979581at2759"/>
<dbReference type="InterPro" id="IPR000719">
    <property type="entry name" value="Prot_kinase_dom"/>
</dbReference>
<feature type="region of interest" description="Disordered" evidence="10">
    <location>
        <begin position="524"/>
        <end position="557"/>
    </location>
</feature>
<proteinExistence type="predicted"/>
<dbReference type="EMBL" id="QPFP01000009">
    <property type="protein sequence ID" value="TEB34760.1"/>
    <property type="molecule type" value="Genomic_DNA"/>
</dbReference>
<dbReference type="GO" id="GO:0005737">
    <property type="term" value="C:cytoplasm"/>
    <property type="evidence" value="ECO:0007669"/>
    <property type="project" value="TreeGrafter"/>
</dbReference>
<keyword evidence="3" id="KW-0808">Transferase</keyword>
<feature type="domain" description="Protein kinase" evidence="11">
    <location>
        <begin position="106"/>
        <end position="519"/>
    </location>
</feature>
<dbReference type="GO" id="GO:0004674">
    <property type="term" value="F:protein serine/threonine kinase activity"/>
    <property type="evidence" value="ECO:0007669"/>
    <property type="project" value="UniProtKB-KW"/>
</dbReference>
<dbReference type="Gene3D" id="1.10.510.10">
    <property type="entry name" value="Transferase(Phosphotransferase) domain 1"/>
    <property type="match status" value="1"/>
</dbReference>
<dbReference type="InterPro" id="IPR017441">
    <property type="entry name" value="Protein_kinase_ATP_BS"/>
</dbReference>
<dbReference type="GO" id="GO:0005524">
    <property type="term" value="F:ATP binding"/>
    <property type="evidence" value="ECO:0007669"/>
    <property type="project" value="UniProtKB-UniRule"/>
</dbReference>
<dbReference type="InterPro" id="IPR011009">
    <property type="entry name" value="Kinase-like_dom_sf"/>
</dbReference>
<dbReference type="GO" id="GO:0005634">
    <property type="term" value="C:nucleus"/>
    <property type="evidence" value="ECO:0007669"/>
    <property type="project" value="TreeGrafter"/>
</dbReference>
<evidence type="ECO:0000256" key="4">
    <source>
        <dbReference type="ARBA" id="ARBA00022741"/>
    </source>
</evidence>
<evidence type="ECO:0000256" key="10">
    <source>
        <dbReference type="SAM" id="MobiDB-lite"/>
    </source>
</evidence>
<dbReference type="Pfam" id="PF00069">
    <property type="entry name" value="Pkinase"/>
    <property type="match status" value="2"/>
</dbReference>
<feature type="binding site" evidence="9">
    <location>
        <position position="135"/>
    </location>
    <ligand>
        <name>ATP</name>
        <dbReference type="ChEBI" id="CHEBI:30616"/>
    </ligand>
</feature>
<dbReference type="PROSITE" id="PS50011">
    <property type="entry name" value="PROTEIN_KINASE_DOM"/>
    <property type="match status" value="1"/>
</dbReference>
<reference evidence="12 13" key="1">
    <citation type="journal article" date="2019" name="Nat. Ecol. Evol.">
        <title>Megaphylogeny resolves global patterns of mushroom evolution.</title>
        <authorList>
            <person name="Varga T."/>
            <person name="Krizsan K."/>
            <person name="Foldi C."/>
            <person name="Dima B."/>
            <person name="Sanchez-Garcia M."/>
            <person name="Sanchez-Ramirez S."/>
            <person name="Szollosi G.J."/>
            <person name="Szarkandi J.G."/>
            <person name="Papp V."/>
            <person name="Albert L."/>
            <person name="Andreopoulos W."/>
            <person name="Angelini C."/>
            <person name="Antonin V."/>
            <person name="Barry K.W."/>
            <person name="Bougher N.L."/>
            <person name="Buchanan P."/>
            <person name="Buyck B."/>
            <person name="Bense V."/>
            <person name="Catcheside P."/>
            <person name="Chovatia M."/>
            <person name="Cooper J."/>
            <person name="Damon W."/>
            <person name="Desjardin D."/>
            <person name="Finy P."/>
            <person name="Geml J."/>
            <person name="Haridas S."/>
            <person name="Hughes K."/>
            <person name="Justo A."/>
            <person name="Karasinski D."/>
            <person name="Kautmanova I."/>
            <person name="Kiss B."/>
            <person name="Kocsube S."/>
            <person name="Kotiranta H."/>
            <person name="LaButti K.M."/>
            <person name="Lechner B.E."/>
            <person name="Liimatainen K."/>
            <person name="Lipzen A."/>
            <person name="Lukacs Z."/>
            <person name="Mihaltcheva S."/>
            <person name="Morgado L.N."/>
            <person name="Niskanen T."/>
            <person name="Noordeloos M.E."/>
            <person name="Ohm R.A."/>
            <person name="Ortiz-Santana B."/>
            <person name="Ovrebo C."/>
            <person name="Racz N."/>
            <person name="Riley R."/>
            <person name="Savchenko A."/>
            <person name="Shiryaev A."/>
            <person name="Soop K."/>
            <person name="Spirin V."/>
            <person name="Szebenyi C."/>
            <person name="Tomsovsky M."/>
            <person name="Tulloss R.E."/>
            <person name="Uehling J."/>
            <person name="Grigoriev I.V."/>
            <person name="Vagvolgyi C."/>
            <person name="Papp T."/>
            <person name="Martin F.M."/>
            <person name="Miettinen O."/>
            <person name="Hibbett D.S."/>
            <person name="Nagy L.G."/>
        </authorList>
    </citation>
    <scope>NUCLEOTIDE SEQUENCE [LARGE SCALE GENOMIC DNA]</scope>
    <source>
        <strain evidence="12 13">FP101781</strain>
    </source>
</reference>
<evidence type="ECO:0000313" key="12">
    <source>
        <dbReference type="EMBL" id="TEB34760.1"/>
    </source>
</evidence>
<keyword evidence="2" id="KW-0723">Serine/threonine-protein kinase</keyword>
<evidence type="ECO:0000256" key="2">
    <source>
        <dbReference type="ARBA" id="ARBA00022527"/>
    </source>
</evidence>
<evidence type="ECO:0000256" key="6">
    <source>
        <dbReference type="ARBA" id="ARBA00022840"/>
    </source>
</evidence>
<sequence length="557" mass="62568">MLSTPLSKTTRAGLSQLLSNSQWAAQWGHSRRRPRARPSAVDQQRKGAHAVAVNPATDFFTSTIPGTSQRTKPVGFDEEPCTLALTDGYGYAKVDIGDRLGSENEYEVVRKLGWGMYATTWLVYDHSTKKYYALKAVNEYGTYLENNESVGRQHPQFHEREILERISNPSKPTSRGPKRCLRLVNSFYTYRGDAQYLCLVLELGGMDLGSLRSQIGSDYALHPALVKSILKQICWALDYIHIECKVVHTDLKPGNILIGLNPREGKRLVKSALQESPVQRYPPRRIMGETVEAIKSQPLPLFGNIGDSQDDMLSLKFKLGDFGSAQWLGRRSTNLVQPIRLRAPEVVLGRDWDEKIDIWSLGCLTYEFLTGHSLFRARGGPTWSDEDDLLASQLEILSQTQQFPEYFVQNLRHGARHLSQNGSLRNIPDRMMYPKSLENALSKYPNAPINLLSHSPPSPSSSSSSSAISSSIPSPTVPPSGSTSAMEERDLALSFLARCLTFDPKQRASARELLWHPWIRGSKNQERKVSEKRERSLGVSNRVDKGDALHQYHRFSS</sequence>
<protein>
    <recommendedName>
        <fullName evidence="1">non-specific serine/threonine protein kinase</fullName>
        <ecNumber evidence="1">2.7.11.1</ecNumber>
    </recommendedName>
</protein>
<comment type="catalytic activity">
    <reaction evidence="8">
        <text>L-seryl-[protein] + ATP = O-phospho-L-seryl-[protein] + ADP + H(+)</text>
        <dbReference type="Rhea" id="RHEA:17989"/>
        <dbReference type="Rhea" id="RHEA-COMP:9863"/>
        <dbReference type="Rhea" id="RHEA-COMP:11604"/>
        <dbReference type="ChEBI" id="CHEBI:15378"/>
        <dbReference type="ChEBI" id="CHEBI:29999"/>
        <dbReference type="ChEBI" id="CHEBI:30616"/>
        <dbReference type="ChEBI" id="CHEBI:83421"/>
        <dbReference type="ChEBI" id="CHEBI:456216"/>
        <dbReference type="EC" id="2.7.11.1"/>
    </reaction>
</comment>
<keyword evidence="6 9" id="KW-0067">ATP-binding</keyword>
<evidence type="ECO:0000256" key="3">
    <source>
        <dbReference type="ARBA" id="ARBA00022679"/>
    </source>
</evidence>
<gene>
    <name evidence="12" type="ORF">FA13DRAFT_1729410</name>
</gene>